<protein>
    <recommendedName>
        <fullName evidence="4">Type IX secretion system membrane protein PorP/SprF</fullName>
    </recommendedName>
</protein>
<keyword evidence="3" id="KW-1185">Reference proteome</keyword>
<dbReference type="RefSeq" id="WP_109264048.1">
    <property type="nucleotide sequence ID" value="NZ_QEWP01000005.1"/>
</dbReference>
<evidence type="ECO:0000256" key="1">
    <source>
        <dbReference type="SAM" id="SignalP"/>
    </source>
</evidence>
<accession>A0A2U2BA64</accession>
<reference evidence="2 3" key="1">
    <citation type="submission" date="2018-05" db="EMBL/GenBank/DDBJ databases">
        <title>Marinilabilia rubrum sp. nov., isolated from saltern sediment.</title>
        <authorList>
            <person name="Zhang R."/>
        </authorList>
    </citation>
    <scope>NUCLEOTIDE SEQUENCE [LARGE SCALE GENOMIC DNA]</scope>
    <source>
        <strain evidence="2 3">WTE16</strain>
    </source>
</reference>
<sequence>MNIWIKYNITLLFLCSLCCIKANAQDPTFSQVYAAPVYLSPSFAGLTNGSRVALTYRDQWPGIPNTYRTLSFAADHFFEQYNSGLGLVFVRDDQGSGQLITQNIGLVYAYEFPITREIYARPGLNFKYFERKIDPSSLLWGDQIGPDGDILASAIGDFEQESYKKIDASASAMIYSDDFWSGVVVDHLVKSNIGFTDIESPLPIRTTVYGGWKYRFRNRTRNQDEVSGTLAFMYRMQDDFQQLDMGTYWYLNPFELGLWYRGIPVGESEGLTNNDALIFILGFNIGSVRLAYSYDMTLSNLAGHSGGANEFSLIFRFSSSGINESPKGAIPCDGGGNDWMRNKSSSRGRRTLF</sequence>
<dbReference type="OrthoDB" id="1186563at2"/>
<evidence type="ECO:0008006" key="4">
    <source>
        <dbReference type="Google" id="ProtNLM"/>
    </source>
</evidence>
<dbReference type="AlphaFoldDB" id="A0A2U2BA64"/>
<organism evidence="2 3">
    <name type="scientific">Marinilabilia rubra</name>
    <dbReference type="NCBI Taxonomy" id="2162893"/>
    <lineage>
        <taxon>Bacteria</taxon>
        <taxon>Pseudomonadati</taxon>
        <taxon>Bacteroidota</taxon>
        <taxon>Bacteroidia</taxon>
        <taxon>Marinilabiliales</taxon>
        <taxon>Marinilabiliaceae</taxon>
        <taxon>Marinilabilia</taxon>
    </lineage>
</organism>
<evidence type="ECO:0000313" key="3">
    <source>
        <dbReference type="Proteomes" id="UP000244956"/>
    </source>
</evidence>
<feature type="signal peptide" evidence="1">
    <location>
        <begin position="1"/>
        <end position="24"/>
    </location>
</feature>
<keyword evidence="1" id="KW-0732">Signal</keyword>
<dbReference type="Proteomes" id="UP000244956">
    <property type="component" value="Unassembled WGS sequence"/>
</dbReference>
<dbReference type="InterPro" id="IPR019861">
    <property type="entry name" value="PorP/SprF_Bacteroidetes"/>
</dbReference>
<gene>
    <name evidence="2" type="ORF">DDZ16_08660</name>
</gene>
<proteinExistence type="predicted"/>
<dbReference type="NCBIfam" id="TIGR03519">
    <property type="entry name" value="T9SS_PorP_fam"/>
    <property type="match status" value="1"/>
</dbReference>
<dbReference type="EMBL" id="QEWP01000005">
    <property type="protein sequence ID" value="PWD99947.1"/>
    <property type="molecule type" value="Genomic_DNA"/>
</dbReference>
<comment type="caution">
    <text evidence="2">The sequence shown here is derived from an EMBL/GenBank/DDBJ whole genome shotgun (WGS) entry which is preliminary data.</text>
</comment>
<name>A0A2U2BA64_9BACT</name>
<feature type="chain" id="PRO_5015675714" description="Type IX secretion system membrane protein PorP/SprF" evidence="1">
    <location>
        <begin position="25"/>
        <end position="353"/>
    </location>
</feature>
<dbReference type="Pfam" id="PF11751">
    <property type="entry name" value="PorP_SprF"/>
    <property type="match status" value="1"/>
</dbReference>
<evidence type="ECO:0000313" key="2">
    <source>
        <dbReference type="EMBL" id="PWD99947.1"/>
    </source>
</evidence>